<evidence type="ECO:0000313" key="4">
    <source>
        <dbReference type="Proteomes" id="UP000443090"/>
    </source>
</evidence>
<dbReference type="OrthoDB" id="5043642at2759"/>
<comment type="caution">
    <text evidence="3">The sequence shown here is derived from an EMBL/GenBank/DDBJ whole genome shotgun (WGS) entry which is preliminary data.</text>
</comment>
<evidence type="ECO:0000313" key="3">
    <source>
        <dbReference type="EMBL" id="TVY46352.1"/>
    </source>
</evidence>
<accession>A0A8H8S386</accession>
<dbReference type="InterPro" id="IPR021848">
    <property type="entry name" value="HODM_asu-like"/>
</dbReference>
<dbReference type="AlphaFoldDB" id="A0A8H8S386"/>
<reference evidence="3 4" key="1">
    <citation type="submission" date="2018-05" db="EMBL/GenBank/DDBJ databases">
        <title>Genome sequencing and assembly of the regulated plant pathogen Lachnellula willkommii and related sister species for the development of diagnostic species identification markers.</title>
        <authorList>
            <person name="Giroux E."/>
            <person name="Bilodeau G."/>
        </authorList>
    </citation>
    <scope>NUCLEOTIDE SEQUENCE [LARGE SCALE GENOMIC DNA]</scope>
    <source>
        <strain evidence="3 4">CBS 160.35</strain>
    </source>
</reference>
<organism evidence="3 4">
    <name type="scientific">Lachnellula occidentalis</name>
    <dbReference type="NCBI Taxonomy" id="215460"/>
    <lineage>
        <taxon>Eukaryota</taxon>
        <taxon>Fungi</taxon>
        <taxon>Dikarya</taxon>
        <taxon>Ascomycota</taxon>
        <taxon>Pezizomycotina</taxon>
        <taxon>Leotiomycetes</taxon>
        <taxon>Helotiales</taxon>
        <taxon>Lachnaceae</taxon>
        <taxon>Lachnellula</taxon>
    </lineage>
</organism>
<keyword evidence="2" id="KW-0732">Signal</keyword>
<feature type="chain" id="PRO_5034856897" evidence="2">
    <location>
        <begin position="21"/>
        <end position="354"/>
    </location>
</feature>
<evidence type="ECO:0000256" key="1">
    <source>
        <dbReference type="SAM" id="MobiDB-lite"/>
    </source>
</evidence>
<dbReference type="Pfam" id="PF11927">
    <property type="entry name" value="HODM_asu-like"/>
    <property type="match status" value="1"/>
</dbReference>
<protein>
    <submittedName>
        <fullName evidence="3">Uncharacterized protein</fullName>
    </submittedName>
</protein>
<evidence type="ECO:0000256" key="2">
    <source>
        <dbReference type="SAM" id="SignalP"/>
    </source>
</evidence>
<proteinExistence type="predicted"/>
<keyword evidence="4" id="KW-1185">Reference proteome</keyword>
<dbReference type="Proteomes" id="UP000443090">
    <property type="component" value="Unassembled WGS sequence"/>
</dbReference>
<dbReference type="EMBL" id="QGMI01000153">
    <property type="protein sequence ID" value="TVY46352.1"/>
    <property type="molecule type" value="Genomic_DNA"/>
</dbReference>
<name>A0A8H8S386_9HELO</name>
<sequence length="354" mass="40530">MTFLGLAFILICLVAGLSRSKNVCEKIEQWKNRTVSRLPHLPSDPVTSSSPAKETQEEEKHLQYALPTLQSKTSSRTSMGLKRLEKSNWLTIDTHYTSEHQVRNYLLRTSHPNVIQCLPGSEAACHEVLSIAVDFFITRFPNHFTMEGETITNHIANESFLVGPDCPNPLEIAARLAMEDFNVLMKNAETGKYHLQASATLFPAGWKLQERIGTTMANLHGPVPSWKEKMGGAVNRYFDHLSAKTAMERTNLFIQSNPDLFSDAPEIPAGHEKRTMPQELQVRRERQTFTRLEKTGAVLFTVRTYMQPLDDLEDEEAVALIHQVRGWEEEIKVYKGWDVWGQAFEKWCEKRFRR</sequence>
<feature type="region of interest" description="Disordered" evidence="1">
    <location>
        <begin position="38"/>
        <end position="61"/>
    </location>
</feature>
<gene>
    <name evidence="3" type="ORF">LOCC1_G003615</name>
</gene>
<feature type="signal peptide" evidence="2">
    <location>
        <begin position="1"/>
        <end position="20"/>
    </location>
</feature>